<comment type="caution">
    <text evidence="1">The sequence shown here is derived from an EMBL/GenBank/DDBJ whole genome shotgun (WGS) entry which is preliminary data.</text>
</comment>
<sequence>MIFVFGSLSPAFPSFIKEMGLFVNIWNRLKNKTMIKITKNKTLVIIAAVREKPSVSGIEVCNSFNNSKKVSLPITKPLKIPTNNDPKATMIVSANKTNPMCLFPNPRIL</sequence>
<accession>A0A645A3E1</accession>
<evidence type="ECO:0000313" key="1">
    <source>
        <dbReference type="EMBL" id="MPM47456.1"/>
    </source>
</evidence>
<dbReference type="EMBL" id="VSSQ01011683">
    <property type="protein sequence ID" value="MPM47456.1"/>
    <property type="molecule type" value="Genomic_DNA"/>
</dbReference>
<reference evidence="1" key="1">
    <citation type="submission" date="2019-08" db="EMBL/GenBank/DDBJ databases">
        <authorList>
            <person name="Kucharzyk K."/>
            <person name="Murdoch R.W."/>
            <person name="Higgins S."/>
            <person name="Loffler F."/>
        </authorList>
    </citation>
    <scope>NUCLEOTIDE SEQUENCE</scope>
</reference>
<dbReference type="AlphaFoldDB" id="A0A645A3E1"/>
<name>A0A645A3E1_9ZZZZ</name>
<organism evidence="1">
    <name type="scientific">bioreactor metagenome</name>
    <dbReference type="NCBI Taxonomy" id="1076179"/>
    <lineage>
        <taxon>unclassified sequences</taxon>
        <taxon>metagenomes</taxon>
        <taxon>ecological metagenomes</taxon>
    </lineage>
</organism>
<protein>
    <submittedName>
        <fullName evidence="1">Uncharacterized protein</fullName>
    </submittedName>
</protein>
<proteinExistence type="predicted"/>
<gene>
    <name evidence="1" type="ORF">SDC9_94166</name>
</gene>